<feature type="transmembrane region" description="Helical" evidence="1">
    <location>
        <begin position="144"/>
        <end position="166"/>
    </location>
</feature>
<name>A0A387BBC0_9MICO</name>
<keyword evidence="1" id="KW-1133">Transmembrane helix</keyword>
<dbReference type="KEGG" id="lyd:D7I47_08270"/>
<organism evidence="2 3">
    <name type="scientific">Protaetiibacter intestinalis</name>
    <dbReference type="NCBI Taxonomy" id="2419774"/>
    <lineage>
        <taxon>Bacteria</taxon>
        <taxon>Bacillati</taxon>
        <taxon>Actinomycetota</taxon>
        <taxon>Actinomycetes</taxon>
        <taxon>Micrococcales</taxon>
        <taxon>Microbacteriaceae</taxon>
        <taxon>Protaetiibacter</taxon>
    </lineage>
</organism>
<accession>A0A387BBC0</accession>
<feature type="transmembrane region" description="Helical" evidence="1">
    <location>
        <begin position="117"/>
        <end position="138"/>
    </location>
</feature>
<keyword evidence="1" id="KW-0812">Transmembrane</keyword>
<evidence type="ECO:0000313" key="3">
    <source>
        <dbReference type="Proteomes" id="UP000278886"/>
    </source>
</evidence>
<dbReference type="Proteomes" id="UP000278886">
    <property type="component" value="Chromosome"/>
</dbReference>
<dbReference type="AlphaFoldDB" id="A0A387BBC0"/>
<dbReference type="EMBL" id="CP032630">
    <property type="protein sequence ID" value="AYF98249.1"/>
    <property type="molecule type" value="Genomic_DNA"/>
</dbReference>
<proteinExistence type="predicted"/>
<feature type="transmembrane region" description="Helical" evidence="1">
    <location>
        <begin position="267"/>
        <end position="292"/>
    </location>
</feature>
<dbReference type="RefSeq" id="WP_120762596.1">
    <property type="nucleotide sequence ID" value="NZ_CP032630.1"/>
</dbReference>
<keyword evidence="1" id="KW-0472">Membrane</keyword>
<reference evidence="3" key="1">
    <citation type="submission" date="2018-09" db="EMBL/GenBank/DDBJ databases">
        <title>Genome sequencing of strain 2DFWR-13.</title>
        <authorList>
            <person name="Heo J."/>
            <person name="Kim S.-J."/>
            <person name="Kwon S.-W."/>
        </authorList>
    </citation>
    <scope>NUCLEOTIDE SEQUENCE [LARGE SCALE GENOMIC DNA]</scope>
    <source>
        <strain evidence="3">2DFWR-13</strain>
    </source>
</reference>
<evidence type="ECO:0000256" key="1">
    <source>
        <dbReference type="SAM" id="Phobius"/>
    </source>
</evidence>
<evidence type="ECO:0000313" key="2">
    <source>
        <dbReference type="EMBL" id="AYF98249.1"/>
    </source>
</evidence>
<protein>
    <submittedName>
        <fullName evidence="2">Uncharacterized protein</fullName>
    </submittedName>
</protein>
<keyword evidence="3" id="KW-1185">Reference proteome</keyword>
<dbReference type="OrthoDB" id="3267562at2"/>
<gene>
    <name evidence="2" type="ORF">D7I47_08270</name>
</gene>
<sequence length="299" mass="30005">MRARPQPGEEADAVADAVQRLAVLLTAGLDPLGALRALPASRPAALAAAAASDSPHDVPDAIRGADRGAVWALVAAQWHVAVEAGAPLAATLERTVESLRALADAERQLDLALAGPLATARIVALLPLAGAGLGMLVGADPLGVVFGTVPGAVAALLGVALLIAGLRWNRRLVDRARGSEPLAGLGAELLALALSGGGAPDRALALVASAAERSGLPAAVDEARETLAFAIGAGVPAAVLLRAEATRARRVALAEVLRRAALLGTRLLAPLGLCFLPSFVLLGVVPLVLGILRGTLSAF</sequence>